<keyword evidence="26" id="KW-1185">Reference proteome</keyword>
<dbReference type="GO" id="GO:0005789">
    <property type="term" value="C:endoplasmic reticulum membrane"/>
    <property type="evidence" value="ECO:0007669"/>
    <property type="project" value="UniProtKB-SubCell"/>
</dbReference>
<evidence type="ECO:0000256" key="7">
    <source>
        <dbReference type="ARBA" id="ARBA00018452"/>
    </source>
</evidence>
<evidence type="ECO:0000256" key="12">
    <source>
        <dbReference type="ARBA" id="ARBA00022824"/>
    </source>
</evidence>
<evidence type="ECO:0000256" key="14">
    <source>
        <dbReference type="ARBA" id="ARBA00022964"/>
    </source>
</evidence>
<feature type="binding site" evidence="24">
    <location>
        <position position="266"/>
    </location>
    <ligand>
        <name>Fe cation</name>
        <dbReference type="ChEBI" id="CHEBI:24875"/>
    </ligand>
</feature>
<feature type="domain" description="VOC" evidence="25">
    <location>
        <begin position="180"/>
        <end position="338"/>
    </location>
</feature>
<dbReference type="GeneID" id="110196869"/>
<dbReference type="InterPro" id="IPR004360">
    <property type="entry name" value="Glyas_Fos-R_dOase_dom"/>
</dbReference>
<dbReference type="InterPro" id="IPR029068">
    <property type="entry name" value="Glyas_Bleomycin-R_OHBP_Dase"/>
</dbReference>
<dbReference type="GO" id="GO:0000139">
    <property type="term" value="C:Golgi membrane"/>
    <property type="evidence" value="ECO:0007669"/>
    <property type="project" value="UniProtKB-SubCell"/>
</dbReference>
<evidence type="ECO:0000256" key="4">
    <source>
        <dbReference type="ARBA" id="ARBA00005162"/>
    </source>
</evidence>
<organism evidence="26 27">
    <name type="scientific">Phascolarctos cinereus</name>
    <name type="common">Koala</name>
    <dbReference type="NCBI Taxonomy" id="38626"/>
    <lineage>
        <taxon>Eukaryota</taxon>
        <taxon>Metazoa</taxon>
        <taxon>Chordata</taxon>
        <taxon>Craniata</taxon>
        <taxon>Vertebrata</taxon>
        <taxon>Euteleostomi</taxon>
        <taxon>Mammalia</taxon>
        <taxon>Metatheria</taxon>
        <taxon>Diprotodontia</taxon>
        <taxon>Phascolarctidae</taxon>
        <taxon>Phascolarctos</taxon>
    </lineage>
</organism>
<proteinExistence type="inferred from homology"/>
<evidence type="ECO:0000256" key="23">
    <source>
        <dbReference type="PIRNR" id="PIRNR009283"/>
    </source>
</evidence>
<dbReference type="CDD" id="cd08342">
    <property type="entry name" value="HPPD_N_like"/>
    <property type="match status" value="1"/>
</dbReference>
<evidence type="ECO:0000313" key="27">
    <source>
        <dbReference type="RefSeq" id="XP_020825970.1"/>
    </source>
</evidence>
<comment type="similarity">
    <text evidence="5 23">Belongs to the 4HPPD family.</text>
</comment>
<comment type="cofactor">
    <cofactor evidence="24">
        <name>Fe cation</name>
        <dbReference type="ChEBI" id="CHEBI:24875"/>
    </cofactor>
    <text evidence="24">Binds 1 Fe cation per subunit.</text>
</comment>
<evidence type="ECO:0000256" key="19">
    <source>
        <dbReference type="ARBA" id="ARBA00023136"/>
    </source>
</evidence>
<comment type="subunit">
    <text evidence="6">Homodimer.</text>
</comment>
<dbReference type="InterPro" id="IPR041736">
    <property type="entry name" value="4OHPhenylPyrv_dOase_N"/>
</dbReference>
<evidence type="ECO:0000256" key="2">
    <source>
        <dbReference type="ARBA" id="ARBA00004406"/>
    </source>
</evidence>
<keyword evidence="20" id="KW-0585">Phenylalanine catabolism</keyword>
<dbReference type="PANTHER" id="PTHR11959:SF12">
    <property type="entry name" value="4-HYDROXYPHENYLPYRUVATE DIOXYGENASE"/>
    <property type="match status" value="1"/>
</dbReference>
<evidence type="ECO:0000256" key="18">
    <source>
        <dbReference type="ARBA" id="ARBA00023034"/>
    </source>
</evidence>
<comment type="pathway">
    <text evidence="4">Amino-acid degradation; L-phenylalanine degradation; acetoacetate and fumarate from L-phenylalanine: step 3/6.</text>
</comment>
<evidence type="ECO:0000256" key="15">
    <source>
        <dbReference type="ARBA" id="ARBA00022990"/>
    </source>
</evidence>
<feature type="domain" description="VOC" evidence="25">
    <location>
        <begin position="18"/>
        <end position="149"/>
    </location>
</feature>
<dbReference type="CTD" id="3242"/>
<gene>
    <name evidence="27" type="primary">HPD</name>
</gene>
<dbReference type="AlphaFoldDB" id="A0A6P5IUY2"/>
<keyword evidence="8" id="KW-0963">Cytoplasm</keyword>
<keyword evidence="13" id="KW-0828">Tyrosine catabolism</keyword>
<keyword evidence="9" id="KW-0597">Phosphoprotein</keyword>
<dbReference type="PANTHER" id="PTHR11959">
    <property type="entry name" value="4-HYDROXYPHENYLPYRUVATE DIOXYGENASE"/>
    <property type="match status" value="1"/>
</dbReference>
<dbReference type="InterPro" id="IPR041735">
    <property type="entry name" value="4OHPhenylPyrv_dOase_C"/>
</dbReference>
<comment type="catalytic activity">
    <reaction evidence="22">
        <text>3-(4-hydroxyphenyl)pyruvate + O2 = homogentisate + CO2</text>
        <dbReference type="Rhea" id="RHEA:16189"/>
        <dbReference type="ChEBI" id="CHEBI:15379"/>
        <dbReference type="ChEBI" id="CHEBI:16169"/>
        <dbReference type="ChEBI" id="CHEBI:16526"/>
        <dbReference type="ChEBI" id="CHEBI:36242"/>
        <dbReference type="EC" id="1.13.11.27"/>
    </reaction>
    <physiologicalReaction direction="left-to-right" evidence="22">
        <dbReference type="Rhea" id="RHEA:16190"/>
    </physiologicalReaction>
</comment>
<reference evidence="27" key="1">
    <citation type="submission" date="2025-08" db="UniProtKB">
        <authorList>
            <consortium name="RefSeq"/>
        </authorList>
    </citation>
    <scope>IDENTIFICATION</scope>
    <source>
        <tissue evidence="27">Spleen</tissue>
    </source>
</reference>
<keyword evidence="11" id="KW-0677">Repeat</keyword>
<evidence type="ECO:0000256" key="21">
    <source>
        <dbReference type="ARBA" id="ARBA00033727"/>
    </source>
</evidence>
<dbReference type="GO" id="GO:0003868">
    <property type="term" value="F:4-hydroxyphenylpyruvate dioxygenase activity"/>
    <property type="evidence" value="ECO:0007669"/>
    <property type="project" value="UniProtKB-EC"/>
</dbReference>
<dbReference type="InParanoid" id="A0A6P5IUY2"/>
<dbReference type="FunFam" id="3.10.180.10:FF:000022">
    <property type="entry name" value="4-hydroxyphenylpyruvate dioxygenase"/>
    <property type="match status" value="1"/>
</dbReference>
<evidence type="ECO:0000256" key="8">
    <source>
        <dbReference type="ARBA" id="ARBA00022490"/>
    </source>
</evidence>
<evidence type="ECO:0000256" key="3">
    <source>
        <dbReference type="ARBA" id="ARBA00004496"/>
    </source>
</evidence>
<evidence type="ECO:0000256" key="5">
    <source>
        <dbReference type="ARBA" id="ARBA00005877"/>
    </source>
</evidence>
<evidence type="ECO:0000256" key="10">
    <source>
        <dbReference type="ARBA" id="ARBA00022723"/>
    </source>
</evidence>
<keyword evidence="19" id="KW-0472">Membrane</keyword>
<keyword evidence="12" id="KW-0256">Endoplasmic reticulum</keyword>
<dbReference type="InterPro" id="IPR037523">
    <property type="entry name" value="VOC_core"/>
</dbReference>
<keyword evidence="18" id="KW-0333">Golgi apparatus</keyword>
<keyword evidence="10 24" id="KW-0479">Metal-binding</keyword>
<dbReference type="InterPro" id="IPR005956">
    <property type="entry name" value="4OHPhenylPyrv_dOase"/>
</dbReference>
<dbReference type="PIRSF" id="PIRSF009283">
    <property type="entry name" value="HPP_dOase"/>
    <property type="match status" value="1"/>
</dbReference>
<evidence type="ECO:0000256" key="17">
    <source>
        <dbReference type="ARBA" id="ARBA00023004"/>
    </source>
</evidence>
<keyword evidence="17 24" id="KW-0408">Iron</keyword>
<sequence length="393" mass="44929">MTSYTDRGEKPPRGRFLHFHSITFWVGNAKQAASFYCHKMGFSPLAYRGLETGSREVASHVVKQGKIIFIFSSALNPGNKEMGDHLVKHGDGVKDISFEVEDCDYIVQKARERGAIIVKEPWIEQDKFGWVKFAVLQTYGDTTHTLVEKLNYTGPFLPGFEAPFFEDPLLPTLPDCKLAMIDHVVGNQPDQEMVPIADWYKKTLMFHRFWSVDDKQVHTEFSSLRSIVMANYEETIRMPINEPAMGRKKSQIQEYVDYYGGAGVQHIAMSTTDIISAITHLRARGMEFLNVPSTYYKQLRERLKSAKIQVKENMDILEKLKILVDYDEKGYLLQIFTKPVQDRPTVFLEVIQRHNHQGFGAGNFNSLFKAFEEEQNIRGNLTDLAPDGLGTVM</sequence>
<comment type="function">
    <text evidence="21">Catalyzes the conversion of 4-hydroxyphenylpyruvic acid to homogentisic acid, one of the steps in tyrosine catabolism.</text>
</comment>
<comment type="subcellular location">
    <subcellularLocation>
        <location evidence="3">Cytoplasm</location>
    </subcellularLocation>
    <subcellularLocation>
        <location evidence="2">Endoplasmic reticulum membrane</location>
        <topology evidence="2">Peripheral membrane protein</topology>
    </subcellularLocation>
    <subcellularLocation>
        <location evidence="1">Golgi apparatus membrane</location>
        <topology evidence="1">Peripheral membrane protein</topology>
    </subcellularLocation>
</comment>
<evidence type="ECO:0000256" key="22">
    <source>
        <dbReference type="ARBA" id="ARBA00048047"/>
    </source>
</evidence>
<evidence type="ECO:0000256" key="13">
    <source>
        <dbReference type="ARBA" id="ARBA00022878"/>
    </source>
</evidence>
<evidence type="ECO:0000256" key="1">
    <source>
        <dbReference type="ARBA" id="ARBA00004395"/>
    </source>
</evidence>
<feature type="binding site" evidence="24">
    <location>
        <position position="183"/>
    </location>
    <ligand>
        <name>Fe cation</name>
        <dbReference type="ChEBI" id="CHEBI:24875"/>
    </ligand>
</feature>
<evidence type="ECO:0000256" key="9">
    <source>
        <dbReference type="ARBA" id="ARBA00022553"/>
    </source>
</evidence>
<evidence type="ECO:0000256" key="6">
    <source>
        <dbReference type="ARBA" id="ARBA00011738"/>
    </source>
</evidence>
<dbReference type="SUPFAM" id="SSF54593">
    <property type="entry name" value="Glyoxalase/Bleomycin resistance protein/Dihydroxybiphenyl dioxygenase"/>
    <property type="match status" value="1"/>
</dbReference>
<dbReference type="CDD" id="cd07250">
    <property type="entry name" value="HPPD_C_like"/>
    <property type="match status" value="1"/>
</dbReference>
<protein>
    <recommendedName>
        <fullName evidence="7 23">4-hydroxyphenylpyruvate dioxygenase</fullName>
    </recommendedName>
</protein>
<evidence type="ECO:0000313" key="26">
    <source>
        <dbReference type="Proteomes" id="UP000515140"/>
    </source>
</evidence>
<dbReference type="FunCoup" id="A0A6P5IUY2">
    <property type="interactions" value="330"/>
</dbReference>
<accession>A0A6P5IUY2</accession>
<dbReference type="Gene3D" id="3.10.180.10">
    <property type="entry name" value="2,3-Dihydroxybiphenyl 1,2-Dioxygenase, domain 1"/>
    <property type="match status" value="2"/>
</dbReference>
<evidence type="ECO:0000256" key="16">
    <source>
        <dbReference type="ARBA" id="ARBA00023002"/>
    </source>
</evidence>
<dbReference type="PROSITE" id="PS51819">
    <property type="entry name" value="VOC"/>
    <property type="match status" value="2"/>
</dbReference>
<dbReference type="RefSeq" id="XP_020825970.1">
    <property type="nucleotide sequence ID" value="XM_020970311.1"/>
</dbReference>
<dbReference type="OMA" id="DPFPVKG"/>
<name>A0A6P5IUY2_PHACI</name>
<evidence type="ECO:0000259" key="25">
    <source>
        <dbReference type="PROSITE" id="PS51819"/>
    </source>
</evidence>
<keyword evidence="16" id="KW-0560">Oxidoreductase</keyword>
<dbReference type="GO" id="GO:0006572">
    <property type="term" value="P:L-tyrosine catabolic process"/>
    <property type="evidence" value="ECO:0007669"/>
    <property type="project" value="UniProtKB-KW"/>
</dbReference>
<keyword evidence="15" id="KW-0007">Acetylation</keyword>
<dbReference type="FunFam" id="3.10.180.10:FF:000008">
    <property type="entry name" value="4-hydroxyphenylpyruvate dioxygenase"/>
    <property type="match status" value="1"/>
</dbReference>
<keyword evidence="14 27" id="KW-0223">Dioxygenase</keyword>
<evidence type="ECO:0000256" key="20">
    <source>
        <dbReference type="ARBA" id="ARBA00023232"/>
    </source>
</evidence>
<dbReference type="Pfam" id="PF00903">
    <property type="entry name" value="Glyoxalase"/>
    <property type="match status" value="2"/>
</dbReference>
<evidence type="ECO:0000256" key="24">
    <source>
        <dbReference type="PIRSR" id="PIRSR009283-1"/>
    </source>
</evidence>
<dbReference type="GO" id="GO:0046872">
    <property type="term" value="F:metal ion binding"/>
    <property type="evidence" value="ECO:0007669"/>
    <property type="project" value="UniProtKB-KW"/>
</dbReference>
<dbReference type="NCBIfam" id="TIGR01263">
    <property type="entry name" value="4HPPD"/>
    <property type="match status" value="1"/>
</dbReference>
<dbReference type="Proteomes" id="UP000515140">
    <property type="component" value="Unplaced"/>
</dbReference>
<evidence type="ECO:0000256" key="11">
    <source>
        <dbReference type="ARBA" id="ARBA00022737"/>
    </source>
</evidence>
<dbReference type="GO" id="GO:0006559">
    <property type="term" value="P:L-phenylalanine catabolic process"/>
    <property type="evidence" value="ECO:0007669"/>
    <property type="project" value="UniProtKB-KW"/>
</dbReference>
<feature type="binding site" evidence="24">
    <location>
        <position position="349"/>
    </location>
    <ligand>
        <name>Fe cation</name>
        <dbReference type="ChEBI" id="CHEBI:24875"/>
    </ligand>
</feature>
<dbReference type="GO" id="GO:0042803">
    <property type="term" value="F:protein homodimerization activity"/>
    <property type="evidence" value="ECO:0007669"/>
    <property type="project" value="UniProtKB-ARBA"/>
</dbReference>